<dbReference type="Gene3D" id="1.10.12.10">
    <property type="entry name" value="Lyase 2-enoyl-coa Hydratase, Chain A, domain 2"/>
    <property type="match status" value="1"/>
</dbReference>
<keyword evidence="8" id="KW-1185">Reference proteome</keyword>
<dbReference type="EMBL" id="CP003273">
    <property type="protein sequence ID" value="AGL00045.1"/>
    <property type="molecule type" value="Genomic_DNA"/>
</dbReference>
<reference evidence="7 8" key="1">
    <citation type="submission" date="2012-01" db="EMBL/GenBank/DDBJ databases">
        <title>Complete sequence of Desulfotomaculum gibsoniae DSM 7213.</title>
        <authorList>
            <consortium name="US DOE Joint Genome Institute"/>
            <person name="Lucas S."/>
            <person name="Han J."/>
            <person name="Lapidus A."/>
            <person name="Cheng J.-F."/>
            <person name="Goodwin L."/>
            <person name="Pitluck S."/>
            <person name="Peters L."/>
            <person name="Ovchinnikova G."/>
            <person name="Teshima H."/>
            <person name="Detter J.C."/>
            <person name="Han C."/>
            <person name="Tapia R."/>
            <person name="Land M."/>
            <person name="Hauser L."/>
            <person name="Kyrpides N."/>
            <person name="Ivanova N."/>
            <person name="Pagani I."/>
            <person name="Parshina S."/>
            <person name="Plugge C."/>
            <person name="Muyzer G."/>
            <person name="Kuever J."/>
            <person name="Ivanova A."/>
            <person name="Nazina T."/>
            <person name="Klenk H.-P."/>
            <person name="Brambilla E."/>
            <person name="Spring S."/>
            <person name="Stams A.F."/>
            <person name="Woyke T."/>
        </authorList>
    </citation>
    <scope>NUCLEOTIDE SEQUENCE [LARGE SCALE GENOMIC DNA]</scope>
    <source>
        <strain evidence="7 8">DSM 7213</strain>
    </source>
</reference>
<comment type="subunit">
    <text evidence="3">Homotetramer.</text>
</comment>
<protein>
    <recommendedName>
        <fullName evidence="6">short-chain-enoyl-CoA hydratase</fullName>
        <ecNumber evidence="6">4.2.1.150</ecNumber>
    </recommendedName>
</protein>
<name>R4KHR9_9FIRM</name>
<dbReference type="KEGG" id="dgi:Desgi_0473"/>
<dbReference type="eggNOG" id="COG1024">
    <property type="taxonomic scope" value="Bacteria"/>
</dbReference>
<dbReference type="CDD" id="cd06558">
    <property type="entry name" value="crotonase-like"/>
    <property type="match status" value="1"/>
</dbReference>
<dbReference type="PANTHER" id="PTHR11941:SF54">
    <property type="entry name" value="ENOYL-COA HYDRATASE, MITOCHONDRIAL"/>
    <property type="match status" value="1"/>
</dbReference>
<dbReference type="InterPro" id="IPR014748">
    <property type="entry name" value="Enoyl-CoA_hydra_C"/>
</dbReference>
<dbReference type="EC" id="4.2.1.150" evidence="6"/>
<dbReference type="FunFam" id="1.10.12.10:FF:000001">
    <property type="entry name" value="Probable enoyl-CoA hydratase, mitochondrial"/>
    <property type="match status" value="1"/>
</dbReference>
<evidence type="ECO:0000256" key="5">
    <source>
        <dbReference type="ARBA" id="ARBA00050624"/>
    </source>
</evidence>
<gene>
    <name evidence="7" type="ORF">Desgi_0473</name>
</gene>
<comment type="pathway">
    <text evidence="1">Lipid metabolism; butanoate metabolism.</text>
</comment>
<evidence type="ECO:0000256" key="1">
    <source>
        <dbReference type="ARBA" id="ARBA00005086"/>
    </source>
</evidence>
<dbReference type="STRING" id="767817.Desgi_0473"/>
<evidence type="ECO:0000313" key="7">
    <source>
        <dbReference type="EMBL" id="AGL00045.1"/>
    </source>
</evidence>
<keyword evidence="4" id="KW-0456">Lyase</keyword>
<organism evidence="7 8">
    <name type="scientific">Desulfoscipio gibsoniae DSM 7213</name>
    <dbReference type="NCBI Taxonomy" id="767817"/>
    <lineage>
        <taxon>Bacteria</taxon>
        <taxon>Bacillati</taxon>
        <taxon>Bacillota</taxon>
        <taxon>Clostridia</taxon>
        <taxon>Eubacteriales</taxon>
        <taxon>Desulfallaceae</taxon>
        <taxon>Desulfoscipio</taxon>
    </lineage>
</organism>
<dbReference type="Pfam" id="PF00378">
    <property type="entry name" value="ECH_1"/>
    <property type="match status" value="1"/>
</dbReference>
<evidence type="ECO:0000256" key="3">
    <source>
        <dbReference type="ARBA" id="ARBA00011881"/>
    </source>
</evidence>
<sequence>MSNMLLYEELENKVAVLTINRPDKLNALNISLLQELASTLERIEQSDIRVVVITGAGTKAFVAGADLEEIAACSPFELWSFLRQGQNVLRLIEGLSKPVITAINGIALGGGFELALACSLRIAGEKSYFAFPEASLGLMPGFGGTQRLPKAIGKTVALEYLLTGSKLSAEEAYRLGLINKVVKIDELRSKALEMANKIANQSPAAVRFILQSVQGGYELAGERGELLEAGLTALCSATEDSREGLAAFKERRKPVFTGC</sequence>
<dbReference type="Proteomes" id="UP000013520">
    <property type="component" value="Chromosome"/>
</dbReference>
<evidence type="ECO:0000313" key="8">
    <source>
        <dbReference type="Proteomes" id="UP000013520"/>
    </source>
</evidence>
<evidence type="ECO:0000256" key="2">
    <source>
        <dbReference type="ARBA" id="ARBA00005254"/>
    </source>
</evidence>
<dbReference type="HOGENOM" id="CLU_009834_7_6_9"/>
<proteinExistence type="inferred from homology"/>
<dbReference type="SUPFAM" id="SSF52096">
    <property type="entry name" value="ClpP/crotonase"/>
    <property type="match status" value="1"/>
</dbReference>
<dbReference type="GO" id="GO:0018812">
    <property type="term" value="F:3-hydroxyacyl-CoA dehydratase activity"/>
    <property type="evidence" value="ECO:0007669"/>
    <property type="project" value="UniProtKB-EC"/>
</dbReference>
<comment type="similarity">
    <text evidence="2">Belongs to the enoyl-CoA hydratase/isomerase family.</text>
</comment>
<comment type="catalytic activity">
    <reaction evidence="5">
        <text>a short-chain (3S)-3-hydroxyacyl-CoA = a short-chain (2E)-enoyl-CoA + H2O</text>
        <dbReference type="Rhea" id="RHEA:52664"/>
        <dbReference type="ChEBI" id="CHEBI:15377"/>
        <dbReference type="ChEBI" id="CHEBI:87488"/>
        <dbReference type="ChEBI" id="CHEBI:136760"/>
        <dbReference type="EC" id="4.2.1.150"/>
    </reaction>
</comment>
<dbReference type="PANTHER" id="PTHR11941">
    <property type="entry name" value="ENOYL-COA HYDRATASE-RELATED"/>
    <property type="match status" value="1"/>
</dbReference>
<dbReference type="AlphaFoldDB" id="R4KHR9"/>
<dbReference type="GO" id="GO:0006635">
    <property type="term" value="P:fatty acid beta-oxidation"/>
    <property type="evidence" value="ECO:0007669"/>
    <property type="project" value="TreeGrafter"/>
</dbReference>
<dbReference type="Gene3D" id="3.90.226.10">
    <property type="entry name" value="2-enoyl-CoA Hydratase, Chain A, domain 1"/>
    <property type="match status" value="1"/>
</dbReference>
<dbReference type="FunFam" id="3.90.226.10:FF:000009">
    <property type="entry name" value="Carnitinyl-CoA dehydratase"/>
    <property type="match status" value="1"/>
</dbReference>
<dbReference type="InterPro" id="IPR001753">
    <property type="entry name" value="Enoyl-CoA_hydra/iso"/>
</dbReference>
<evidence type="ECO:0000256" key="6">
    <source>
        <dbReference type="ARBA" id="ARBA00067035"/>
    </source>
</evidence>
<evidence type="ECO:0000256" key="4">
    <source>
        <dbReference type="ARBA" id="ARBA00023239"/>
    </source>
</evidence>
<dbReference type="InterPro" id="IPR029045">
    <property type="entry name" value="ClpP/crotonase-like_dom_sf"/>
</dbReference>
<accession>R4KHR9</accession>